<accession>A0A1I4SJ17</accession>
<keyword evidence="1" id="KW-0732">Signal</keyword>
<dbReference type="RefSeq" id="WP_093476417.1">
    <property type="nucleotide sequence ID" value="NZ_FOUI01000010.1"/>
</dbReference>
<keyword evidence="3" id="KW-1185">Reference proteome</keyword>
<gene>
    <name evidence="2" type="ORF">SAMN05216217_11064</name>
</gene>
<evidence type="ECO:0000313" key="3">
    <source>
        <dbReference type="Proteomes" id="UP000243629"/>
    </source>
</evidence>
<dbReference type="Gene3D" id="1.25.40.10">
    <property type="entry name" value="Tetratricopeptide repeat domain"/>
    <property type="match status" value="2"/>
</dbReference>
<protein>
    <submittedName>
        <fullName evidence="2">Tetratricopeptide repeat-containing protein</fullName>
    </submittedName>
</protein>
<sequence length="400" mass="45108">MKSVWRCWFFSVCLLATPVLAQQAIQPAVFTALTQAQQAQQQGDLAGAQRLLNSALGQSRDGSLEQALLEQRLAYLAVAGEDWNQAVRWFERALSRNQLEPAAAAQDRRNLAQLLAQVGRYRDAATLLERELQAGSLDLDGKRLLVQVWSRQQQYRKAIPLAEQVVRADPRIDSVWYQLLVGMNHQEKRYREAERWLQVLLQREPGKPEHWRQLAALRSLDGRQREAAAALRLAQLGGLGLSDADLDNLIALQVRAGAPWQAASLLEQLLAQGVLAANQQRREQLAGLWQRARERQRAIDSWQSLAERSGQSRHWLQVAGLQVEQEDWPAALRSLARAESGASAEQQRQIRLWQGYARYALGELDAARQSLRQVSGNNPQAREAGRLLAWLEQQAEAQKL</sequence>
<dbReference type="SUPFAM" id="SSF48452">
    <property type="entry name" value="TPR-like"/>
    <property type="match status" value="2"/>
</dbReference>
<dbReference type="Proteomes" id="UP000243629">
    <property type="component" value="Unassembled WGS sequence"/>
</dbReference>
<evidence type="ECO:0000256" key="1">
    <source>
        <dbReference type="SAM" id="SignalP"/>
    </source>
</evidence>
<dbReference type="OrthoDB" id="6785873at2"/>
<dbReference type="InterPro" id="IPR011990">
    <property type="entry name" value="TPR-like_helical_dom_sf"/>
</dbReference>
<feature type="signal peptide" evidence="1">
    <location>
        <begin position="1"/>
        <end position="21"/>
    </location>
</feature>
<dbReference type="STRING" id="1720063.SAMN05216217_11064"/>
<reference evidence="3" key="1">
    <citation type="submission" date="2016-10" db="EMBL/GenBank/DDBJ databases">
        <authorList>
            <person name="Varghese N."/>
            <person name="Submissions S."/>
        </authorList>
    </citation>
    <scope>NUCLEOTIDE SEQUENCE [LARGE SCALE GENOMIC DNA]</scope>
    <source>
        <strain evidence="3">DSM 24213</strain>
    </source>
</reference>
<dbReference type="AlphaFoldDB" id="A0A1I4SJ17"/>
<feature type="chain" id="PRO_5017338920" evidence="1">
    <location>
        <begin position="22"/>
        <end position="400"/>
    </location>
</feature>
<evidence type="ECO:0000313" key="2">
    <source>
        <dbReference type="EMBL" id="SFM64445.1"/>
    </source>
</evidence>
<name>A0A1I4SJ17_9GAMM</name>
<organism evidence="2 3">
    <name type="scientific">Halopseudomonas yangmingensis</name>
    <dbReference type="NCBI Taxonomy" id="1720063"/>
    <lineage>
        <taxon>Bacteria</taxon>
        <taxon>Pseudomonadati</taxon>
        <taxon>Pseudomonadota</taxon>
        <taxon>Gammaproteobacteria</taxon>
        <taxon>Pseudomonadales</taxon>
        <taxon>Pseudomonadaceae</taxon>
        <taxon>Halopseudomonas</taxon>
    </lineage>
</organism>
<proteinExistence type="predicted"/>
<dbReference type="EMBL" id="FOUI01000010">
    <property type="protein sequence ID" value="SFM64445.1"/>
    <property type="molecule type" value="Genomic_DNA"/>
</dbReference>